<protein>
    <submittedName>
        <fullName evidence="1">Uncharacterized protein</fullName>
    </submittedName>
</protein>
<sequence length="42" mass="4848">MRLTEEEIESIENALEAVTIYGHRGHVESEQASFGNNWKDKE</sequence>
<proteinExistence type="predicted"/>
<gene>
    <name evidence="1" type="ORF">BN997_03474</name>
</gene>
<evidence type="ECO:0000313" key="1">
    <source>
        <dbReference type="EMBL" id="CEI83557.1"/>
    </source>
</evidence>
<dbReference type="EMBL" id="CDGG01000001">
    <property type="protein sequence ID" value="CEI83557.1"/>
    <property type="molecule type" value="Genomic_DNA"/>
</dbReference>
<dbReference type="RefSeq" id="WP_276325307.1">
    <property type="nucleotide sequence ID" value="NZ_CAXOIH010000002.1"/>
</dbReference>
<dbReference type="STRING" id="545501.BN997_03474"/>
<accession>A0A0A1MVU0</accession>
<organism evidence="1 2">
    <name type="scientific">Oceanobacillus oncorhynchi</name>
    <dbReference type="NCBI Taxonomy" id="545501"/>
    <lineage>
        <taxon>Bacteria</taxon>
        <taxon>Bacillati</taxon>
        <taxon>Bacillota</taxon>
        <taxon>Bacilli</taxon>
        <taxon>Bacillales</taxon>
        <taxon>Bacillaceae</taxon>
        <taxon>Oceanobacillus</taxon>
    </lineage>
</organism>
<dbReference type="AlphaFoldDB" id="A0A0A1MVU0"/>
<evidence type="ECO:0000313" key="2">
    <source>
        <dbReference type="Proteomes" id="UP000040453"/>
    </source>
</evidence>
<name>A0A0A1MVU0_9BACI</name>
<dbReference type="Proteomes" id="UP000040453">
    <property type="component" value="Unassembled WGS sequence"/>
</dbReference>
<keyword evidence="2" id="KW-1185">Reference proteome</keyword>
<reference evidence="1 2" key="1">
    <citation type="submission" date="2014-11" db="EMBL/GenBank/DDBJ databases">
        <authorList>
            <person name="Urmite Genomes Urmite Genomes"/>
        </authorList>
    </citation>
    <scope>NUCLEOTIDE SEQUENCE [LARGE SCALE GENOMIC DNA]</scope>
    <source>
        <strain evidence="1 2">Oc5</strain>
    </source>
</reference>